<evidence type="ECO:0000256" key="1">
    <source>
        <dbReference type="SAM" id="Coils"/>
    </source>
</evidence>
<gene>
    <name evidence="3" type="primary">HMPREF1204_02940</name>
</gene>
<dbReference type="Pfam" id="PF04411">
    <property type="entry name" value="PDDEXK_7"/>
    <property type="match status" value="1"/>
</dbReference>
<protein>
    <recommendedName>
        <fullName evidence="2">DUF2357 domain-containing protein</fullName>
    </recommendedName>
</protein>
<evidence type="ECO:0000313" key="3">
    <source>
        <dbReference type="EMBL" id="AIM40073.1"/>
    </source>
</evidence>
<dbReference type="InterPro" id="IPR007505">
    <property type="entry name" value="PDDEXK_7"/>
</dbReference>
<feature type="domain" description="DUF2357" evidence="2">
    <location>
        <begin position="111"/>
        <end position="347"/>
    </location>
</feature>
<proteinExistence type="predicted"/>
<feature type="coiled-coil region" evidence="1">
    <location>
        <begin position="274"/>
        <end position="301"/>
    </location>
</feature>
<dbReference type="EMBL" id="KJ816753">
    <property type="protein sequence ID" value="AIM40073.1"/>
    <property type="molecule type" value="Genomic_DNA"/>
</dbReference>
<dbReference type="InterPro" id="IPR018633">
    <property type="entry name" value="DUF2357"/>
</dbReference>
<sequence>MELLTIRHADFTMTIECGKFDAIWTKAKNNIGEQALHSTYSWTEGVVSVTLNTDDVEREIEKGETAPAVFFDNADYPIWVEFADYVKDAQFGSELQGDNERFTFRRHILAGFLNYGNEIGKSEIHLIYETKEGTKRFTFSFEVLSTKLDYHEHWRSIIEDIEAEYRMLSLDYMRRTFHGFSPDQNGETPEIVWWSVFASEQEKFIRACKSIIERPRHRLHGQEIYRRADQLKVMPREIENMLAEHRKENGHLYRVEEQIQTNDTQENRFLKFALSQITSKYDTLKRRIENLNNVSDVKKEEMRNTLSTLQHLQRNPFFRTVGRYKGMNQESMVLHKATGYSQVYRTWNLLRRGYSLYDGLYRLQTKDIATLYEIWCFIEVSHIVKEQLHLSDRDVDHRNRMEMNGVFTWELGKGEHSRILFKKDNVELAELVYNPKNTERENSDMGMKDLVVRTVPQKPDIVLQLTKNDLQQGMKMTYLFDAKYRIADRQNGVDTPPDDAINQMHRYRDAIYYKEHGSEALKKEVIGGYILFPGDGEPDDVAMARFHKSIEEVNIGAFPLRPKDMRNRQLLENFIEQLIGKDTENILDDSIPQKGLFYTSEEPKDAIYMILTLDEQVNEDVTSILEGKASHIIMGKKGLEEAKDIQTIRYIAPIKPGSHIEGYYRVSQARLKRIDDAAYPVRIIFDVKDWVKLKTPAKYGLVKYAYRGHCKTRAEFFKHCENNPAIDKQ</sequence>
<dbReference type="Pfam" id="PF09823">
    <property type="entry name" value="DUF2357"/>
    <property type="match status" value="1"/>
</dbReference>
<dbReference type="AlphaFoldDB" id="A0A088F6P2"/>
<accession>A0A088F6P2</accession>
<organism evidence="3">
    <name type="scientific">Bacteroides fragilis</name>
    <dbReference type="NCBI Taxonomy" id="817"/>
    <lineage>
        <taxon>Bacteria</taxon>
        <taxon>Pseudomonadati</taxon>
        <taxon>Bacteroidota</taxon>
        <taxon>Bacteroidia</taxon>
        <taxon>Bacteroidales</taxon>
        <taxon>Bacteroidaceae</taxon>
        <taxon>Bacteroides</taxon>
    </lineage>
</organism>
<reference evidence="3" key="1">
    <citation type="journal article" date="2014" name="Mob. Genet. Elements">
        <title>The Ellis Island Effect: A novel mobile element in a multi-drug resistant Bacteroides fragilis clinical isolate includes a mosaic of resistance genes from Gram-positive bacteria.</title>
        <authorList>
            <person name="Husain F."/>
            <person name="Veeranagouda Y."/>
            <person name="Boente R."/>
            <person name="Tang K."/>
            <person name="Mulato G."/>
            <person name="Wexler H.M."/>
        </authorList>
    </citation>
    <scope>NUCLEOTIDE SEQUENCE</scope>
    <source>
        <strain evidence="3">HMW 615</strain>
    </source>
</reference>
<evidence type="ECO:0000259" key="2">
    <source>
        <dbReference type="Pfam" id="PF09823"/>
    </source>
</evidence>
<name>A0A088F6P2_BACFG</name>
<keyword evidence="1" id="KW-0175">Coiled coil</keyword>